<dbReference type="AlphaFoldDB" id="A0A1I1T391"/>
<evidence type="ECO:0000313" key="2">
    <source>
        <dbReference type="EMBL" id="SFD53125.1"/>
    </source>
</evidence>
<dbReference type="InterPro" id="IPR045864">
    <property type="entry name" value="aa-tRNA-synth_II/BPL/LPL"/>
</dbReference>
<protein>
    <submittedName>
        <fullName evidence="2">Seryl-tRNA synthetase</fullName>
    </submittedName>
</protein>
<evidence type="ECO:0000259" key="1">
    <source>
        <dbReference type="PROSITE" id="PS50862"/>
    </source>
</evidence>
<dbReference type="GO" id="GO:0004812">
    <property type="term" value="F:aminoacyl-tRNA ligase activity"/>
    <property type="evidence" value="ECO:0007669"/>
    <property type="project" value="UniProtKB-KW"/>
</dbReference>
<dbReference type="SUPFAM" id="SSF55681">
    <property type="entry name" value="Class II aaRS and biotin synthetases"/>
    <property type="match status" value="1"/>
</dbReference>
<dbReference type="EMBL" id="FOLM01000018">
    <property type="protein sequence ID" value="SFD53125.1"/>
    <property type="molecule type" value="Genomic_DNA"/>
</dbReference>
<dbReference type="OrthoDB" id="583154at2"/>
<name>A0A1I1T391_9ACTN</name>
<dbReference type="SMR" id="A0A1I1T391"/>
<dbReference type="InterPro" id="IPR006195">
    <property type="entry name" value="aa-tRNA-synth_II"/>
</dbReference>
<keyword evidence="2" id="KW-0436">Ligase</keyword>
<evidence type="ECO:0000313" key="3">
    <source>
        <dbReference type="Proteomes" id="UP000199207"/>
    </source>
</evidence>
<dbReference type="RefSeq" id="WP_093841076.1">
    <property type="nucleotide sequence ID" value="NZ_FOLM01000018.1"/>
</dbReference>
<sequence>MPEYSIPLSPQVPGSVAEEFARLVHYASADIRRFSLVRGQAGEVREILVLTEDETDPAELGRKLNTVVRREVLPRQALPDAAPAEWQSMAVPRPSRIAFADLERAGMVFRAGEGTYGTGGALTDLLSRLEERIRRIAVDAFGAARHSYPALLPTEVLRRAGYFEAFPQFLMSASRFHPDVDAYREFAAGFAEAADKSAFIDSRSEHTGYCLPPTVCYHTFHQFAGREVPPSGAVVTACGKIFRFESHYHRTLERLWDFTMREVVFLGSRETVAGLRRRLMEAVQEWIDRLRLAGHTEVASDPFFSNGATARRVMVQRALKVKYELRMPVVDDRTVAVGSFNIHGTKFGEAFGITLPDGTPAHSGCIGIGLERLAYALLCRHGIDPRDWPEI</sequence>
<feature type="domain" description="Aminoacyl-transfer RNA synthetases class-II family profile" evidence="1">
    <location>
        <begin position="239"/>
        <end position="385"/>
    </location>
</feature>
<dbReference type="Gene3D" id="3.30.930.10">
    <property type="entry name" value="Bira Bifunctional Protein, Domain 2"/>
    <property type="match status" value="1"/>
</dbReference>
<organism evidence="2 3">
    <name type="scientific">Streptomyces aidingensis</name>
    <dbReference type="NCBI Taxonomy" id="910347"/>
    <lineage>
        <taxon>Bacteria</taxon>
        <taxon>Bacillati</taxon>
        <taxon>Actinomycetota</taxon>
        <taxon>Actinomycetes</taxon>
        <taxon>Kitasatosporales</taxon>
        <taxon>Streptomycetaceae</taxon>
        <taxon>Streptomyces</taxon>
    </lineage>
</organism>
<accession>A0A1I1T391</accession>
<gene>
    <name evidence="2" type="ORF">SAMN05421773_11825</name>
</gene>
<dbReference type="STRING" id="910347.SAMN05421773_11825"/>
<proteinExistence type="predicted"/>
<dbReference type="Proteomes" id="UP000199207">
    <property type="component" value="Unassembled WGS sequence"/>
</dbReference>
<dbReference type="PROSITE" id="PS50862">
    <property type="entry name" value="AA_TRNA_LIGASE_II"/>
    <property type="match status" value="1"/>
</dbReference>
<keyword evidence="2" id="KW-0030">Aminoacyl-tRNA synthetase</keyword>
<reference evidence="2 3" key="1">
    <citation type="submission" date="2016-10" db="EMBL/GenBank/DDBJ databases">
        <authorList>
            <person name="de Groot N.N."/>
        </authorList>
    </citation>
    <scope>NUCLEOTIDE SEQUENCE [LARGE SCALE GENOMIC DNA]</scope>
    <source>
        <strain evidence="2 3">CGMCC 4.5739</strain>
    </source>
</reference>
<keyword evidence="3" id="KW-1185">Reference proteome</keyword>